<evidence type="ECO:0000313" key="10">
    <source>
        <dbReference type="Proteomes" id="UP000694521"/>
    </source>
</evidence>
<feature type="region of interest" description="Disordered" evidence="6">
    <location>
        <begin position="1"/>
        <end position="24"/>
    </location>
</feature>
<evidence type="ECO:0000259" key="8">
    <source>
        <dbReference type="PROSITE" id="PS51054"/>
    </source>
</evidence>
<protein>
    <recommendedName>
        <fullName evidence="11">BHLH domain-containing protein</fullName>
    </recommendedName>
</protein>
<keyword evidence="5" id="KW-0539">Nucleus</keyword>
<dbReference type="PANTHER" id="PTHR10985">
    <property type="entry name" value="BASIC HELIX-LOOP-HELIX TRANSCRIPTION FACTOR, HES-RELATED"/>
    <property type="match status" value="1"/>
</dbReference>
<accession>A0A8B9DUK5</accession>
<reference evidence="9" key="1">
    <citation type="submission" date="2025-08" db="UniProtKB">
        <authorList>
            <consortium name="Ensembl"/>
        </authorList>
    </citation>
    <scope>IDENTIFICATION</scope>
</reference>
<feature type="region of interest" description="Disordered" evidence="6">
    <location>
        <begin position="272"/>
        <end position="339"/>
    </location>
</feature>
<dbReference type="InterPro" id="IPR011598">
    <property type="entry name" value="bHLH_dom"/>
</dbReference>
<proteinExistence type="predicted"/>
<dbReference type="Ensembl" id="ENSACDT00005013458.1">
    <property type="protein sequence ID" value="ENSACDP00005011215.1"/>
    <property type="gene ID" value="ENSACDG00005008184.1"/>
</dbReference>
<dbReference type="GO" id="GO:0006355">
    <property type="term" value="P:regulation of DNA-templated transcription"/>
    <property type="evidence" value="ECO:0007669"/>
    <property type="project" value="InterPro"/>
</dbReference>
<dbReference type="Pfam" id="PF00010">
    <property type="entry name" value="HLH"/>
    <property type="match status" value="1"/>
</dbReference>
<dbReference type="GO" id="GO:0003677">
    <property type="term" value="F:DNA binding"/>
    <property type="evidence" value="ECO:0007669"/>
    <property type="project" value="InterPro"/>
</dbReference>
<feature type="domain" description="BHLH" evidence="7">
    <location>
        <begin position="12"/>
        <end position="69"/>
    </location>
</feature>
<dbReference type="Proteomes" id="UP000694521">
    <property type="component" value="Unplaced"/>
</dbReference>
<dbReference type="PROSITE" id="PS50888">
    <property type="entry name" value="BHLH"/>
    <property type="match status" value="1"/>
</dbReference>
<evidence type="ECO:0000259" key="7">
    <source>
        <dbReference type="PROSITE" id="PS50888"/>
    </source>
</evidence>
<comment type="subcellular location">
    <subcellularLocation>
        <location evidence="1">Nucleus</location>
    </subcellularLocation>
</comment>
<dbReference type="SUPFAM" id="SSF47459">
    <property type="entry name" value="HLH, helix-loop-helix DNA-binding domain"/>
    <property type="match status" value="1"/>
</dbReference>
<dbReference type="InterPro" id="IPR003650">
    <property type="entry name" value="Orange_dom"/>
</dbReference>
<sequence length="339" mass="35193">APPSAPSLPPPAPQLPKPQVEQRRRARLNHSLERLRLLLLAATRDQRLRNPKAEKAEILQKTVQFLRAQPQADSLGTEELFLRHYRSGYRECLARAARFLQAAAAAESPPTGPGTPSSLSPPAADTPGPPSRHGPSAPWAQPGCRGYGPSHHCQGPAPRPSAGPTPTPDCASCHGNSTGCLGDPSCCPSNGAGCHGNSSRCPSYNGYRPGFGPSLRPSMGPTPRPDCAGCHGNSTGCLGEPPCCPGNGVGCHGDSSRCPSYHGYGPSFRPSLRPSSGPTFGPSLWPHHSPIGGPVDPIGGPVSGPVGSPEDSWRPSTKEGQGASAGGLPGPCHVWRPWP</sequence>
<dbReference type="InterPro" id="IPR050370">
    <property type="entry name" value="HES_HEY"/>
</dbReference>
<feature type="region of interest" description="Disordered" evidence="6">
    <location>
        <begin position="105"/>
        <end position="141"/>
    </location>
</feature>
<keyword evidence="4" id="KW-0804">Transcription</keyword>
<dbReference type="GO" id="GO:0005634">
    <property type="term" value="C:nucleus"/>
    <property type="evidence" value="ECO:0007669"/>
    <property type="project" value="UniProtKB-SubCell"/>
</dbReference>
<evidence type="ECO:0000256" key="5">
    <source>
        <dbReference type="ARBA" id="ARBA00023242"/>
    </source>
</evidence>
<dbReference type="InterPro" id="IPR036638">
    <property type="entry name" value="HLH_DNA-bd_sf"/>
</dbReference>
<organism evidence="9 10">
    <name type="scientific">Anser cygnoides</name>
    <name type="common">Swan goose</name>
    <dbReference type="NCBI Taxonomy" id="8845"/>
    <lineage>
        <taxon>Eukaryota</taxon>
        <taxon>Metazoa</taxon>
        <taxon>Chordata</taxon>
        <taxon>Craniata</taxon>
        <taxon>Vertebrata</taxon>
        <taxon>Euteleostomi</taxon>
        <taxon>Archelosauria</taxon>
        <taxon>Archosauria</taxon>
        <taxon>Dinosauria</taxon>
        <taxon>Saurischia</taxon>
        <taxon>Theropoda</taxon>
        <taxon>Coelurosauria</taxon>
        <taxon>Aves</taxon>
        <taxon>Neognathae</taxon>
        <taxon>Galloanserae</taxon>
        <taxon>Anseriformes</taxon>
        <taxon>Anatidae</taxon>
        <taxon>Anserinae</taxon>
        <taxon>Anser</taxon>
    </lineage>
</organism>
<evidence type="ECO:0000256" key="1">
    <source>
        <dbReference type="ARBA" id="ARBA00004123"/>
    </source>
</evidence>
<keyword evidence="10" id="KW-1185">Reference proteome</keyword>
<dbReference type="PROSITE" id="PS51054">
    <property type="entry name" value="ORANGE"/>
    <property type="match status" value="1"/>
</dbReference>
<evidence type="ECO:0000256" key="4">
    <source>
        <dbReference type="ARBA" id="ARBA00023163"/>
    </source>
</evidence>
<feature type="compositionally biased region" description="Low complexity" evidence="6">
    <location>
        <begin position="289"/>
        <end position="309"/>
    </location>
</feature>
<feature type="compositionally biased region" description="Low complexity" evidence="6">
    <location>
        <begin position="105"/>
        <end position="123"/>
    </location>
</feature>
<evidence type="ECO:0000256" key="3">
    <source>
        <dbReference type="ARBA" id="ARBA00023015"/>
    </source>
</evidence>
<feature type="domain" description="Orange" evidence="8">
    <location>
        <begin position="85"/>
        <end position="100"/>
    </location>
</feature>
<keyword evidence="3" id="KW-0805">Transcription regulation</keyword>
<dbReference type="AlphaFoldDB" id="A0A8B9DUK5"/>
<evidence type="ECO:0000313" key="9">
    <source>
        <dbReference type="Ensembl" id="ENSACDP00005011215.1"/>
    </source>
</evidence>
<dbReference type="SMART" id="SM00353">
    <property type="entry name" value="HLH"/>
    <property type="match status" value="1"/>
</dbReference>
<dbReference type="Gene3D" id="4.10.280.10">
    <property type="entry name" value="Helix-loop-helix DNA-binding domain"/>
    <property type="match status" value="1"/>
</dbReference>
<evidence type="ECO:0000256" key="6">
    <source>
        <dbReference type="SAM" id="MobiDB-lite"/>
    </source>
</evidence>
<evidence type="ECO:0008006" key="11">
    <source>
        <dbReference type="Google" id="ProtNLM"/>
    </source>
</evidence>
<keyword evidence="2" id="KW-0678">Repressor</keyword>
<dbReference type="GO" id="GO:0046983">
    <property type="term" value="F:protein dimerization activity"/>
    <property type="evidence" value="ECO:0007669"/>
    <property type="project" value="InterPro"/>
</dbReference>
<reference evidence="9" key="2">
    <citation type="submission" date="2025-09" db="UniProtKB">
        <authorList>
            <consortium name="Ensembl"/>
        </authorList>
    </citation>
    <scope>IDENTIFICATION</scope>
</reference>
<name>A0A8B9DUK5_ANSCY</name>
<evidence type="ECO:0000256" key="2">
    <source>
        <dbReference type="ARBA" id="ARBA00022491"/>
    </source>
</evidence>
<feature type="compositionally biased region" description="Pro residues" evidence="6">
    <location>
        <begin position="1"/>
        <end position="16"/>
    </location>
</feature>